<proteinExistence type="inferred from homology"/>
<evidence type="ECO:0000256" key="3">
    <source>
        <dbReference type="ARBA" id="ARBA00022448"/>
    </source>
</evidence>
<accession>D4YTP6</accession>
<dbReference type="OrthoDB" id="403896at2"/>
<dbReference type="AlphaFoldDB" id="D4YTP6"/>
<dbReference type="PROSITE" id="PS01040">
    <property type="entry name" value="SBP_BACTERIAL_5"/>
    <property type="match status" value="1"/>
</dbReference>
<dbReference type="eggNOG" id="COG4166">
    <property type="taxonomic scope" value="Bacteria"/>
</dbReference>
<evidence type="ECO:0000259" key="7">
    <source>
        <dbReference type="Pfam" id="PF00496"/>
    </source>
</evidence>
<keyword evidence="4 6" id="KW-0732">Signal</keyword>
<dbReference type="FunFam" id="3.10.105.10:FF:000001">
    <property type="entry name" value="Oligopeptide ABC transporter, oligopeptide-binding protein"/>
    <property type="match status" value="1"/>
</dbReference>
<evidence type="ECO:0000256" key="4">
    <source>
        <dbReference type="ARBA" id="ARBA00022729"/>
    </source>
</evidence>
<gene>
    <name evidence="8" type="primary">oppA2</name>
    <name evidence="8" type="ORF">HMPREF0493_0907</name>
</gene>
<dbReference type="InterPro" id="IPR030678">
    <property type="entry name" value="Peptide/Ni-bd"/>
</dbReference>
<dbReference type="GO" id="GO:0030288">
    <property type="term" value="C:outer membrane-bounded periplasmic space"/>
    <property type="evidence" value="ECO:0007669"/>
    <property type="project" value="UniProtKB-ARBA"/>
</dbReference>
<dbReference type="CDD" id="cd08504">
    <property type="entry name" value="PBP2_OppA"/>
    <property type="match status" value="1"/>
</dbReference>
<evidence type="ECO:0000313" key="9">
    <source>
        <dbReference type="Proteomes" id="UP000004069"/>
    </source>
</evidence>
<evidence type="ECO:0000313" key="8">
    <source>
        <dbReference type="EMBL" id="EFG55457.1"/>
    </source>
</evidence>
<reference evidence="8 9" key="1">
    <citation type="submission" date="2010-04" db="EMBL/GenBank/DDBJ databases">
        <authorList>
            <person name="Muzny D."/>
            <person name="Qin X."/>
            <person name="Deng J."/>
            <person name="Jiang H."/>
            <person name="Liu Y."/>
            <person name="Qu J."/>
            <person name="Song X.-Z."/>
            <person name="Zhang L."/>
            <person name="Thornton R."/>
            <person name="Coyle M."/>
            <person name="Francisco L."/>
            <person name="Jackson L."/>
            <person name="Javaid M."/>
            <person name="Korchina V."/>
            <person name="Kovar C."/>
            <person name="Mata R."/>
            <person name="Mathew T."/>
            <person name="Ngo R."/>
            <person name="Nguyen L."/>
            <person name="Nguyen N."/>
            <person name="Okwuonu G."/>
            <person name="Ongeri F."/>
            <person name="Pham C."/>
            <person name="Simmons D."/>
            <person name="Wilczek-Boney K."/>
            <person name="Hale W."/>
            <person name="Jakkamsetti A."/>
            <person name="Pham P."/>
            <person name="Ruth R."/>
            <person name="San Lucas F."/>
            <person name="Warren J."/>
            <person name="Zhang J."/>
            <person name="Zhao Z."/>
            <person name="Zhou C."/>
            <person name="Zhu D."/>
            <person name="Lee S."/>
            <person name="Bess C."/>
            <person name="Blankenburg K."/>
            <person name="Forbes L."/>
            <person name="Fu Q."/>
            <person name="Gubbala S."/>
            <person name="Hirani K."/>
            <person name="Jayaseelan J.C."/>
            <person name="Lara F."/>
            <person name="Munidasa M."/>
            <person name="Palculict T."/>
            <person name="Patil S."/>
            <person name="Pu L.-L."/>
            <person name="Saada N."/>
            <person name="Tang L."/>
            <person name="Weissenberger G."/>
            <person name="Zhu Y."/>
            <person name="Hemphill L."/>
            <person name="Shang Y."/>
            <person name="Youmans B."/>
            <person name="Ayvaz T."/>
            <person name="Ross M."/>
            <person name="Santibanez J."/>
            <person name="Aqrawi P."/>
            <person name="Gross S."/>
            <person name="Joshi V."/>
            <person name="Fowler G."/>
            <person name="Nazareth L."/>
            <person name="Reid J."/>
            <person name="Worley K."/>
            <person name="Petrosino J."/>
            <person name="Highlander S."/>
            <person name="Gibbs R."/>
        </authorList>
    </citation>
    <scope>NUCLEOTIDE SEQUENCE [LARGE SCALE GENOMIC DNA]</scope>
    <source>
        <strain evidence="8 9">DSM 11664</strain>
    </source>
</reference>
<dbReference type="InterPro" id="IPR000914">
    <property type="entry name" value="SBP_5_dom"/>
</dbReference>
<dbReference type="PIRSF" id="PIRSF002741">
    <property type="entry name" value="MppA"/>
    <property type="match status" value="1"/>
</dbReference>
<dbReference type="GO" id="GO:1904680">
    <property type="term" value="F:peptide transmembrane transporter activity"/>
    <property type="evidence" value="ECO:0007669"/>
    <property type="project" value="TreeGrafter"/>
</dbReference>
<dbReference type="InterPro" id="IPR023765">
    <property type="entry name" value="SBP_5_CS"/>
</dbReference>
<keyword evidence="9" id="KW-1185">Reference proteome</keyword>
<dbReference type="PATRIC" id="fig|585524.9.peg.1081"/>
<evidence type="ECO:0000256" key="2">
    <source>
        <dbReference type="ARBA" id="ARBA00005695"/>
    </source>
</evidence>
<dbReference type="Pfam" id="PF00496">
    <property type="entry name" value="SBP_bac_5"/>
    <property type="match status" value="1"/>
</dbReference>
<dbReference type="GO" id="GO:0015833">
    <property type="term" value="P:peptide transport"/>
    <property type="evidence" value="ECO:0007669"/>
    <property type="project" value="UniProtKB-KW"/>
</dbReference>
<dbReference type="GO" id="GO:0043190">
    <property type="term" value="C:ATP-binding cassette (ABC) transporter complex"/>
    <property type="evidence" value="ECO:0007669"/>
    <property type="project" value="InterPro"/>
</dbReference>
<dbReference type="PANTHER" id="PTHR30290:SF10">
    <property type="entry name" value="PERIPLASMIC OLIGOPEPTIDE-BINDING PROTEIN-RELATED"/>
    <property type="match status" value="1"/>
</dbReference>
<feature type="chain" id="PRO_5009952281" evidence="6">
    <location>
        <begin position="36"/>
        <end position="545"/>
    </location>
</feature>
<comment type="caution">
    <text evidence="8">The sequence shown here is derived from an EMBL/GenBank/DDBJ whole genome shotgun (WGS) entry which is preliminary data.</text>
</comment>
<dbReference type="STRING" id="83683.B1745_00925"/>
<dbReference type="PANTHER" id="PTHR30290">
    <property type="entry name" value="PERIPLASMIC BINDING COMPONENT OF ABC TRANSPORTER"/>
    <property type="match status" value="1"/>
</dbReference>
<feature type="domain" description="Solute-binding protein family 5" evidence="7">
    <location>
        <begin position="79"/>
        <end position="465"/>
    </location>
</feature>
<dbReference type="Proteomes" id="UP000004069">
    <property type="component" value="Unassembled WGS sequence"/>
</dbReference>
<dbReference type="RefSeq" id="WP_006352059.1">
    <property type="nucleotide sequence ID" value="NZ_ADNY01000032.1"/>
</dbReference>
<dbReference type="Gene3D" id="3.40.190.10">
    <property type="entry name" value="Periplasmic binding protein-like II"/>
    <property type="match status" value="1"/>
</dbReference>
<keyword evidence="3" id="KW-0813">Transport</keyword>
<dbReference type="InterPro" id="IPR039424">
    <property type="entry name" value="SBP_5"/>
</dbReference>
<organism evidence="8 9">
    <name type="scientific">Lactobacillus amylolyticus DSM 11664</name>
    <dbReference type="NCBI Taxonomy" id="585524"/>
    <lineage>
        <taxon>Bacteria</taxon>
        <taxon>Bacillati</taxon>
        <taxon>Bacillota</taxon>
        <taxon>Bacilli</taxon>
        <taxon>Lactobacillales</taxon>
        <taxon>Lactobacillaceae</taxon>
        <taxon>Lactobacillus</taxon>
    </lineage>
</organism>
<comment type="similarity">
    <text evidence="2">Belongs to the bacterial solute-binding protein 5 family.</text>
</comment>
<comment type="subcellular location">
    <subcellularLocation>
        <location evidence="1">Cell membrane</location>
        <topology evidence="1">Lipid-anchor</topology>
    </subcellularLocation>
</comment>
<keyword evidence="5" id="KW-0653">Protein transport</keyword>
<dbReference type="EMBL" id="ADNY01000032">
    <property type="protein sequence ID" value="EFG55457.1"/>
    <property type="molecule type" value="Genomic_DNA"/>
</dbReference>
<dbReference type="Gene3D" id="3.10.105.10">
    <property type="entry name" value="Dipeptide-binding Protein, Domain 3"/>
    <property type="match status" value="1"/>
</dbReference>
<name>D4YTP6_9LACO</name>
<dbReference type="FunFam" id="3.90.76.10:FF:000001">
    <property type="entry name" value="Oligopeptide ABC transporter substrate-binding protein"/>
    <property type="match status" value="1"/>
</dbReference>
<feature type="signal peptide" evidence="6">
    <location>
        <begin position="1"/>
        <end position="35"/>
    </location>
</feature>
<sequence>MKLNWKRWLAAGLAVGACALALTACSSGSSSSTSAKQTISWMETSEIEGMDQSVVTDSTSFNQLNNTMEGFYRLGKNSKIEPGIATKTTVSKDGKTWIFTLRKNAKWSNGDPVTAKDFVYSWRRTVNPKTNSQYSYLFSGIKNADAIIAGKKSANTLGIQAEGNYKVKVTLDKRIPYFKLLMGFPLFAPENEKAVKKFGKKYGTASKYMVYDGPFVQKGWTGTNLTWKLVKNKNYWDKKAVKLQTINYSVQKTPSTDYNLYQAGKLDAAILSAQAAKSLKGQSGYTVLQTSSTQYLEINQAKNNGLKNLNLRKAISMAIDRKGLASAVGGANKPATTLSAPGMTIVNGKDYTDLVQNSQTKALCTYNPTKAKAYFKKALKELGKSKLSYTILCYDDDASKKAAESIQSNLEENLKGLTVNISSMPKKSALSRGVAGNFEIFLTGWQADFNDPISFLDMNTTNNSYNWQKWSNKQYDKLVAASKTTSSSSQRWNDLAKAEQIIIEQQGVTPLYHAASAWMIRPSVKNVVFNGAGANYDFKTAYVTK</sequence>
<dbReference type="SUPFAM" id="SSF53850">
    <property type="entry name" value="Periplasmic binding protein-like II"/>
    <property type="match status" value="1"/>
</dbReference>
<evidence type="ECO:0000256" key="1">
    <source>
        <dbReference type="ARBA" id="ARBA00004193"/>
    </source>
</evidence>
<evidence type="ECO:0000256" key="5">
    <source>
        <dbReference type="ARBA" id="ARBA00022856"/>
    </source>
</evidence>
<protein>
    <submittedName>
        <fullName evidence="8">ABC transporter, substrate-binding protein, family 5</fullName>
    </submittedName>
</protein>
<keyword evidence="5" id="KW-0571">Peptide transport</keyword>
<dbReference type="PROSITE" id="PS51257">
    <property type="entry name" value="PROKAR_LIPOPROTEIN"/>
    <property type="match status" value="1"/>
</dbReference>
<dbReference type="Gene3D" id="3.90.76.10">
    <property type="entry name" value="Dipeptide-binding Protein, Domain 1"/>
    <property type="match status" value="1"/>
</dbReference>
<evidence type="ECO:0000256" key="6">
    <source>
        <dbReference type="SAM" id="SignalP"/>
    </source>
</evidence>